<sequence length="257" mass="27027">MLGDPAVGFLGLEEAPRHRVDLGQALGRDLADVGLVCPLDLLLELSGGRLEVEQWPAHRGQRDPGLDVVLARSGIRLGVRDVVSVGGHVEVGMVCVDDVAVPQVRRRRFVLRVGWRGVLDGGHRVGERPDPPRQGLGQIRVGHLDVAGVQQSLEGPPHLQSAVDDGDQVRPHRAGLDRAGRLRADEVGQAVLPRGAQGVVAGHGFGGRGGEVGVDAPPQRRSGVVVGQRPFVQGAAQRGGGVDSGAGDRGQTRGEHR</sequence>
<name>A0ABV2VWU8_9ACTN</name>
<proteinExistence type="predicted"/>
<gene>
    <name evidence="2" type="ORF">ABZ071_36580</name>
</gene>
<evidence type="ECO:0000313" key="2">
    <source>
        <dbReference type="EMBL" id="MEU0157260.1"/>
    </source>
</evidence>
<keyword evidence="3" id="KW-1185">Reference proteome</keyword>
<dbReference type="RefSeq" id="WP_355668709.1">
    <property type="nucleotide sequence ID" value="NZ_JBEXRX010000423.1"/>
</dbReference>
<feature type="compositionally biased region" description="Gly residues" evidence="1">
    <location>
        <begin position="237"/>
        <end position="248"/>
    </location>
</feature>
<dbReference type="EMBL" id="JBEXRX010000423">
    <property type="protein sequence ID" value="MEU0157260.1"/>
    <property type="molecule type" value="Genomic_DNA"/>
</dbReference>
<evidence type="ECO:0000313" key="3">
    <source>
        <dbReference type="Proteomes" id="UP001550348"/>
    </source>
</evidence>
<reference evidence="2 3" key="1">
    <citation type="submission" date="2024-06" db="EMBL/GenBank/DDBJ databases">
        <title>The Natural Products Discovery Center: Release of the First 8490 Sequenced Strains for Exploring Actinobacteria Biosynthetic Diversity.</title>
        <authorList>
            <person name="Kalkreuter E."/>
            <person name="Kautsar S.A."/>
            <person name="Yang D."/>
            <person name="Bader C.D."/>
            <person name="Teijaro C.N."/>
            <person name="Fluegel L."/>
            <person name="Davis C.M."/>
            <person name="Simpson J.R."/>
            <person name="Lauterbach L."/>
            <person name="Steele A.D."/>
            <person name="Gui C."/>
            <person name="Meng S."/>
            <person name="Li G."/>
            <person name="Viehrig K."/>
            <person name="Ye F."/>
            <person name="Su P."/>
            <person name="Kiefer A.F."/>
            <person name="Nichols A."/>
            <person name="Cepeda A.J."/>
            <person name="Yan W."/>
            <person name="Fan B."/>
            <person name="Jiang Y."/>
            <person name="Adhikari A."/>
            <person name="Zheng C.-J."/>
            <person name="Schuster L."/>
            <person name="Cowan T.M."/>
            <person name="Smanski M.J."/>
            <person name="Chevrette M.G."/>
            <person name="De Carvalho L.P.S."/>
            <person name="Shen B."/>
        </authorList>
    </citation>
    <scope>NUCLEOTIDE SEQUENCE [LARGE SCALE GENOMIC DNA]</scope>
    <source>
        <strain evidence="2 3">NPDC006286</strain>
    </source>
</reference>
<feature type="region of interest" description="Disordered" evidence="1">
    <location>
        <begin position="231"/>
        <end position="257"/>
    </location>
</feature>
<organism evidence="2 3">
    <name type="scientific">Micromonospora fulviviridis</name>
    <dbReference type="NCBI Taxonomy" id="47860"/>
    <lineage>
        <taxon>Bacteria</taxon>
        <taxon>Bacillati</taxon>
        <taxon>Actinomycetota</taxon>
        <taxon>Actinomycetes</taxon>
        <taxon>Micromonosporales</taxon>
        <taxon>Micromonosporaceae</taxon>
        <taxon>Micromonospora</taxon>
    </lineage>
</organism>
<evidence type="ECO:0000256" key="1">
    <source>
        <dbReference type="SAM" id="MobiDB-lite"/>
    </source>
</evidence>
<protein>
    <submittedName>
        <fullName evidence="2">Uncharacterized protein</fullName>
    </submittedName>
</protein>
<accession>A0ABV2VWU8</accession>
<comment type="caution">
    <text evidence="2">The sequence shown here is derived from an EMBL/GenBank/DDBJ whole genome shotgun (WGS) entry which is preliminary data.</text>
</comment>
<dbReference type="Proteomes" id="UP001550348">
    <property type="component" value="Unassembled WGS sequence"/>
</dbReference>